<reference evidence="12 13" key="1">
    <citation type="journal article" date="2019" name="Nat. Ecol. Evol.">
        <title>Megaphylogeny resolves global patterns of mushroom evolution.</title>
        <authorList>
            <person name="Varga T."/>
            <person name="Krizsan K."/>
            <person name="Foldi C."/>
            <person name="Dima B."/>
            <person name="Sanchez-Garcia M."/>
            <person name="Sanchez-Ramirez S."/>
            <person name="Szollosi G.J."/>
            <person name="Szarkandi J.G."/>
            <person name="Papp V."/>
            <person name="Albert L."/>
            <person name="Andreopoulos W."/>
            <person name="Angelini C."/>
            <person name="Antonin V."/>
            <person name="Barry K.W."/>
            <person name="Bougher N.L."/>
            <person name="Buchanan P."/>
            <person name="Buyck B."/>
            <person name="Bense V."/>
            <person name="Catcheside P."/>
            <person name="Chovatia M."/>
            <person name="Cooper J."/>
            <person name="Damon W."/>
            <person name="Desjardin D."/>
            <person name="Finy P."/>
            <person name="Geml J."/>
            <person name="Haridas S."/>
            <person name="Hughes K."/>
            <person name="Justo A."/>
            <person name="Karasinski D."/>
            <person name="Kautmanova I."/>
            <person name="Kiss B."/>
            <person name="Kocsube S."/>
            <person name="Kotiranta H."/>
            <person name="LaButti K.M."/>
            <person name="Lechner B.E."/>
            <person name="Liimatainen K."/>
            <person name="Lipzen A."/>
            <person name="Lukacs Z."/>
            <person name="Mihaltcheva S."/>
            <person name="Morgado L.N."/>
            <person name="Niskanen T."/>
            <person name="Noordeloos M.E."/>
            <person name="Ohm R.A."/>
            <person name="Ortiz-Santana B."/>
            <person name="Ovrebo C."/>
            <person name="Racz N."/>
            <person name="Riley R."/>
            <person name="Savchenko A."/>
            <person name="Shiryaev A."/>
            <person name="Soop K."/>
            <person name="Spirin V."/>
            <person name="Szebenyi C."/>
            <person name="Tomsovsky M."/>
            <person name="Tulloss R.E."/>
            <person name="Uehling J."/>
            <person name="Grigoriev I.V."/>
            <person name="Vagvolgyi C."/>
            <person name="Papp T."/>
            <person name="Martin F.M."/>
            <person name="Miettinen O."/>
            <person name="Hibbett D.S."/>
            <person name="Nagy L.G."/>
        </authorList>
    </citation>
    <scope>NUCLEOTIDE SEQUENCE [LARGE SCALE GENOMIC DNA]</scope>
    <source>
        <strain evidence="12 13">CBS 309.79</strain>
    </source>
</reference>
<proteinExistence type="predicted"/>
<name>A0A5C3Q373_9AGAR</name>
<keyword evidence="3 9" id="KW-1133">Transmembrane helix</keyword>
<keyword evidence="7" id="KW-0119">Carbohydrate metabolism</keyword>
<feature type="chain" id="PRO_5022685491" description="AA9 family lytic polysaccharide monooxygenase" evidence="10">
    <location>
        <begin position="23"/>
        <end position="740"/>
    </location>
</feature>
<dbReference type="Proteomes" id="UP000305067">
    <property type="component" value="Unassembled WGS sequence"/>
</dbReference>
<evidence type="ECO:0000256" key="5">
    <source>
        <dbReference type="ARBA" id="ARBA00023157"/>
    </source>
</evidence>
<keyword evidence="10" id="KW-0732">Signal</keyword>
<evidence type="ECO:0000256" key="3">
    <source>
        <dbReference type="ARBA" id="ARBA00022989"/>
    </source>
</evidence>
<dbReference type="GO" id="GO:0030245">
    <property type="term" value="P:cellulose catabolic process"/>
    <property type="evidence" value="ECO:0007669"/>
    <property type="project" value="UniProtKB-UniRule"/>
</dbReference>
<dbReference type="GO" id="GO:0005576">
    <property type="term" value="C:extracellular region"/>
    <property type="evidence" value="ECO:0007669"/>
    <property type="project" value="UniProtKB-SubCell"/>
</dbReference>
<evidence type="ECO:0000313" key="12">
    <source>
        <dbReference type="EMBL" id="TFK96534.1"/>
    </source>
</evidence>
<evidence type="ECO:0000256" key="4">
    <source>
        <dbReference type="ARBA" id="ARBA00023136"/>
    </source>
</evidence>
<feature type="region of interest" description="Disordered" evidence="8">
    <location>
        <begin position="363"/>
        <end position="387"/>
    </location>
</feature>
<evidence type="ECO:0000256" key="9">
    <source>
        <dbReference type="SAM" id="Phobius"/>
    </source>
</evidence>
<comment type="function">
    <text evidence="7">Lytic polysaccharide monooxygenase (LMPO) that depolymerizes crystalline and amorphous polysaccharides via the oxidation of scissile alpha- or beta-(1-4)-glycosidic bonds, yielding C1 and/or C4 oxidation products. Catalysis by LPMOs requires the reduction of the active-site copper from Cu(II) to Cu(I) by a reducing agent and H(2)O(2) or O(2) as a cosubstrate.</text>
</comment>
<dbReference type="CDD" id="cd21175">
    <property type="entry name" value="LPMO_AA9"/>
    <property type="match status" value="1"/>
</dbReference>
<dbReference type="GO" id="GO:0008810">
    <property type="term" value="F:cellulase activity"/>
    <property type="evidence" value="ECO:0007669"/>
    <property type="project" value="UniProtKB-UniRule"/>
</dbReference>
<protein>
    <recommendedName>
        <fullName evidence="7">AA9 family lytic polysaccharide monooxygenase</fullName>
        <ecNumber evidence="7">1.14.99.56</ecNumber>
    </recommendedName>
    <alternativeName>
        <fullName evidence="7">Endo-beta-1,4-glucanase</fullName>
    </alternativeName>
    <alternativeName>
        <fullName evidence="7">Glycosyl hydrolase 61 family protein</fullName>
    </alternativeName>
</protein>
<feature type="transmembrane region" description="Helical" evidence="9">
    <location>
        <begin position="462"/>
        <end position="484"/>
    </location>
</feature>
<dbReference type="AlphaFoldDB" id="A0A5C3Q373"/>
<dbReference type="SMART" id="SM00724">
    <property type="entry name" value="TLC"/>
    <property type="match status" value="1"/>
</dbReference>
<dbReference type="PROSITE" id="PS50922">
    <property type="entry name" value="TLC"/>
    <property type="match status" value="1"/>
</dbReference>
<feature type="compositionally biased region" description="Acidic residues" evidence="8">
    <location>
        <begin position="720"/>
        <end position="734"/>
    </location>
</feature>
<feature type="transmembrane region" description="Helical" evidence="9">
    <location>
        <begin position="680"/>
        <end position="703"/>
    </location>
</feature>
<dbReference type="PANTHER" id="PTHR33353:SF32">
    <property type="entry name" value="ENDO-BETA-1,4-GLUCANASE D"/>
    <property type="match status" value="1"/>
</dbReference>
<keyword evidence="7" id="KW-0624">Polysaccharide degradation</keyword>
<feature type="domain" description="TLC" evidence="11">
    <location>
        <begin position="493"/>
        <end position="712"/>
    </location>
</feature>
<sequence length="740" mass="83054">MRFTASFSLVALSLVLPSFVSAHGYVASVTVNGKNYNGGTPGNGMGPVRQVNTVSPVTSTSDGDLACGHGAHPVSGTASASPGSTVQFHWSGGGGAPWPHVVGPLMTYMASCNGACSKFNAANANWFKIGQSGQSNGVWTQQQGVQNGRPSTAKIPSGLAPGEYLIRNEIIGLHNAMSPGGAEFYPSCTQLKVTGNGSPKPSNTVKFPGGYKTSDKGLVFDAYTPGGGSYSFPGPSLSRRELSEDDSDYEFVADEDTTESDDSTTEPARLFPCCIGNLGGRKDCIQWTMGGQHPPNAESNPMYCEIKRDAETVPRTPDWPRRWKRDGAVNTALQNFASCQLPTLISFIVHFLRMATKRRARSGSVLPLGSNTSTPKRVTSPPRKKPRQKTLAQTLFGWAVNPAQSFCILCVPLLLYVNWELVARWMPTSYSNPFHPFIFLSNPIPGTNKTLYAKTYKDVLFIAYYIVFWSFARETIVAGMKKLGRHYGLRKPAKLARFGEQGYGLVYWGWTGIYGVYIMSQLPTWWYRTENFWIDYPYWQMIPPLKRYYLMQLAYWIQQAFVMILGLEKPRSDYKELVMHHLVTLWLIGGSYILNHTPFGNAVFISMDIPDAFFAFSKMLNYLQLDNAKVVSFAIFVFVWTYFRIYLNIVILWSVWSEFSLLPAWTQQWKPELGVWMPWWLQWQIFGPLFILLCLNLMWYYLILRIAWKAIMRTDITDDRSDDEGDDDEVEGEGEGMKKD</sequence>
<dbReference type="PANTHER" id="PTHR33353">
    <property type="entry name" value="PUTATIVE (AFU_ORTHOLOGUE AFUA_1G12560)-RELATED"/>
    <property type="match status" value="1"/>
</dbReference>
<evidence type="ECO:0000256" key="6">
    <source>
        <dbReference type="PROSITE-ProRule" id="PRU00205"/>
    </source>
</evidence>
<comment type="domain">
    <text evidence="7">Has a modular structure: an endo-beta-1,4-glucanase catalytic module at the N-terminus, a linker rich in serines and threonines, and a C-terminal carbohydrate-binding module (CBM).</text>
</comment>
<keyword evidence="12" id="KW-0378">Hydrolase</keyword>
<comment type="catalytic activity">
    <reaction evidence="7">
        <text>[(1-&gt;4)-beta-D-glucosyl]n+m + reduced acceptor + O2 = 4-dehydro-beta-D-glucosyl-[(1-&gt;4)-beta-D-glucosyl]n-1 + [(1-&gt;4)-beta-D-glucosyl]m + acceptor + H2O.</text>
        <dbReference type="EC" id="1.14.99.56"/>
    </reaction>
</comment>
<feature type="transmembrane region" description="Helical" evidence="9">
    <location>
        <begin position="395"/>
        <end position="417"/>
    </location>
</feature>
<keyword evidence="7" id="KW-0136">Cellulose degradation</keyword>
<evidence type="ECO:0000256" key="1">
    <source>
        <dbReference type="ARBA" id="ARBA00004141"/>
    </source>
</evidence>
<keyword evidence="7" id="KW-0964">Secreted</keyword>
<accession>A0A5C3Q373</accession>
<dbReference type="EMBL" id="ML178858">
    <property type="protein sequence ID" value="TFK96534.1"/>
    <property type="molecule type" value="Genomic_DNA"/>
</dbReference>
<dbReference type="GO" id="GO:0030248">
    <property type="term" value="F:cellulose binding"/>
    <property type="evidence" value="ECO:0007669"/>
    <property type="project" value="UniProtKB-UniRule"/>
</dbReference>
<comment type="subcellular location">
    <subcellularLocation>
        <location evidence="1">Membrane</location>
        <topology evidence="1">Multi-pass membrane protein</topology>
    </subcellularLocation>
    <subcellularLocation>
        <location evidence="7">Secreted</location>
    </subcellularLocation>
</comment>
<feature type="transmembrane region" description="Helical" evidence="9">
    <location>
        <begin position="547"/>
        <end position="565"/>
    </location>
</feature>
<dbReference type="Pfam" id="PF03443">
    <property type="entry name" value="AA9"/>
    <property type="match status" value="1"/>
</dbReference>
<dbReference type="InterPro" id="IPR049892">
    <property type="entry name" value="AA9"/>
</dbReference>
<evidence type="ECO:0000256" key="7">
    <source>
        <dbReference type="RuleBase" id="RU368122"/>
    </source>
</evidence>
<keyword evidence="2 6" id="KW-0812">Transmembrane</keyword>
<feature type="transmembrane region" description="Helical" evidence="9">
    <location>
        <begin position="577"/>
        <end position="594"/>
    </location>
</feature>
<feature type="signal peptide" evidence="10">
    <location>
        <begin position="1"/>
        <end position="22"/>
    </location>
</feature>
<keyword evidence="4 6" id="KW-0472">Membrane</keyword>
<organism evidence="12 13">
    <name type="scientific">Pterulicium gracile</name>
    <dbReference type="NCBI Taxonomy" id="1884261"/>
    <lineage>
        <taxon>Eukaryota</taxon>
        <taxon>Fungi</taxon>
        <taxon>Dikarya</taxon>
        <taxon>Basidiomycota</taxon>
        <taxon>Agaricomycotina</taxon>
        <taxon>Agaricomycetes</taxon>
        <taxon>Agaricomycetidae</taxon>
        <taxon>Agaricales</taxon>
        <taxon>Pleurotineae</taxon>
        <taxon>Pterulaceae</taxon>
        <taxon>Pterulicium</taxon>
    </lineage>
</organism>
<dbReference type="STRING" id="1884261.A0A5C3Q373"/>
<keyword evidence="5 7" id="KW-1015">Disulfide bond</keyword>
<gene>
    <name evidence="12" type="ORF">BDV98DRAFT_659076</name>
</gene>
<evidence type="ECO:0000259" key="11">
    <source>
        <dbReference type="PROSITE" id="PS50922"/>
    </source>
</evidence>
<keyword evidence="13" id="KW-1185">Reference proteome</keyword>
<dbReference type="OrthoDB" id="3053196at2759"/>
<evidence type="ECO:0000256" key="10">
    <source>
        <dbReference type="SAM" id="SignalP"/>
    </source>
</evidence>
<feature type="transmembrane region" description="Helical" evidence="9">
    <location>
        <begin position="505"/>
        <end position="527"/>
    </location>
</feature>
<dbReference type="Pfam" id="PF03798">
    <property type="entry name" value="TRAM_LAG1_CLN8"/>
    <property type="match status" value="1"/>
</dbReference>
<evidence type="ECO:0000256" key="2">
    <source>
        <dbReference type="ARBA" id="ARBA00022692"/>
    </source>
</evidence>
<dbReference type="EC" id="1.14.99.56" evidence="7"/>
<feature type="transmembrane region" description="Helical" evidence="9">
    <location>
        <begin position="633"/>
        <end position="656"/>
    </location>
</feature>
<dbReference type="GO" id="GO:0016020">
    <property type="term" value="C:membrane"/>
    <property type="evidence" value="ECO:0007669"/>
    <property type="project" value="UniProtKB-SubCell"/>
</dbReference>
<feature type="region of interest" description="Disordered" evidence="8">
    <location>
        <begin position="718"/>
        <end position="740"/>
    </location>
</feature>
<dbReference type="InterPro" id="IPR005103">
    <property type="entry name" value="AA9_LPMO"/>
</dbReference>
<dbReference type="InterPro" id="IPR006634">
    <property type="entry name" value="TLC-dom"/>
</dbReference>
<evidence type="ECO:0000256" key="8">
    <source>
        <dbReference type="SAM" id="MobiDB-lite"/>
    </source>
</evidence>
<evidence type="ECO:0000313" key="13">
    <source>
        <dbReference type="Proteomes" id="UP000305067"/>
    </source>
</evidence>
<dbReference type="Gene3D" id="2.70.50.70">
    <property type="match status" value="1"/>
</dbReference>